<dbReference type="Pfam" id="PF01814">
    <property type="entry name" value="Hemerythrin"/>
    <property type="match status" value="1"/>
</dbReference>
<dbReference type="AlphaFoldDB" id="A0A7U7GC46"/>
<reference evidence="2 3" key="1">
    <citation type="journal article" date="2014" name="ISME J.">
        <title>Candidatus Competibacter-lineage genomes retrieved from metagenomes reveal functional metabolic diversity.</title>
        <authorList>
            <person name="McIlroy S.J."/>
            <person name="Albertsen M."/>
            <person name="Andresen E.K."/>
            <person name="Saunders A.M."/>
            <person name="Kristiansen R."/>
            <person name="Stokholm-Bjerregaard M."/>
            <person name="Nielsen K.L."/>
            <person name="Nielsen P.H."/>
        </authorList>
    </citation>
    <scope>NUCLEOTIDE SEQUENCE [LARGE SCALE GENOMIC DNA]</scope>
    <source>
        <strain evidence="2 3">Run_B_J11</strain>
    </source>
</reference>
<dbReference type="EMBL" id="CBTK010000117">
    <property type="protein sequence ID" value="CDH45070.1"/>
    <property type="molecule type" value="Genomic_DNA"/>
</dbReference>
<dbReference type="PANTHER" id="PTHR39966:SF3">
    <property type="entry name" value="DUF438 DOMAIN-CONTAINING PROTEIN"/>
    <property type="match status" value="1"/>
</dbReference>
<dbReference type="InterPro" id="IPR012312">
    <property type="entry name" value="Hemerythrin-like"/>
</dbReference>
<evidence type="ECO:0000313" key="3">
    <source>
        <dbReference type="Proteomes" id="UP000019184"/>
    </source>
</evidence>
<name>A0A7U7GC46_9GAMM</name>
<dbReference type="PANTHER" id="PTHR39966">
    <property type="entry name" value="BLL2471 PROTEIN-RELATED"/>
    <property type="match status" value="1"/>
</dbReference>
<proteinExistence type="predicted"/>
<feature type="domain" description="Hemerythrin-like" evidence="1">
    <location>
        <begin position="5"/>
        <end position="126"/>
    </location>
</feature>
<evidence type="ECO:0000313" key="2">
    <source>
        <dbReference type="EMBL" id="CDH45070.1"/>
    </source>
</evidence>
<accession>A0A7U7GC46</accession>
<dbReference type="Gene3D" id="1.20.120.520">
    <property type="entry name" value="nmb1532 protein domain like"/>
    <property type="match status" value="1"/>
</dbReference>
<comment type="caution">
    <text evidence="2">The sequence shown here is derived from an EMBL/GenBank/DDBJ whole genome shotgun (WGS) entry which is preliminary data.</text>
</comment>
<dbReference type="GO" id="GO:0005886">
    <property type="term" value="C:plasma membrane"/>
    <property type="evidence" value="ECO:0007669"/>
    <property type="project" value="TreeGrafter"/>
</dbReference>
<dbReference type="Proteomes" id="UP000019184">
    <property type="component" value="Unassembled WGS sequence"/>
</dbReference>
<dbReference type="RefSeq" id="WP_034432392.1">
    <property type="nucleotide sequence ID" value="NZ_CBTK010000117.1"/>
</dbReference>
<keyword evidence="3" id="KW-1185">Reference proteome</keyword>
<organism evidence="2 3">
    <name type="scientific">Candidatus Contendobacter odensis Run_B_J11</name>
    <dbReference type="NCBI Taxonomy" id="1400861"/>
    <lineage>
        <taxon>Bacteria</taxon>
        <taxon>Pseudomonadati</taxon>
        <taxon>Pseudomonadota</taxon>
        <taxon>Gammaproteobacteria</taxon>
        <taxon>Candidatus Competibacteraceae</taxon>
        <taxon>Candidatus Contendibacter</taxon>
    </lineage>
</organism>
<sequence length="146" mass="16365">MPSVAEFLAAEHRQCDDRFAAAEEAAHLADLTGCRIRFQQFQAAMNHHFHKEEDTLFPAFEQATGNTMGPTRVMRLEHQQICDTLAEMSSALTSGDLEEYLGQAETLLILTQQHNIKEEQILYPMCDEILGAAAQSMIQAMQDLPV</sequence>
<evidence type="ECO:0000259" key="1">
    <source>
        <dbReference type="Pfam" id="PF01814"/>
    </source>
</evidence>
<dbReference type="OrthoDB" id="9792554at2"/>
<gene>
    <name evidence="2" type="ORF">BN874_2030005</name>
</gene>
<protein>
    <recommendedName>
        <fullName evidence="1">Hemerythrin-like domain-containing protein</fullName>
    </recommendedName>
</protein>